<accession>A0ABX2B2G9</accession>
<comment type="similarity">
    <text evidence="3">Belongs to the glycosyl hydrolase 5 (cellulase A) family.</text>
</comment>
<dbReference type="PANTHER" id="PTHR34142">
    <property type="entry name" value="ENDO-BETA-1,4-GLUCANASE A"/>
    <property type="match status" value="1"/>
</dbReference>
<dbReference type="Proteomes" id="UP000820977">
    <property type="component" value="Unassembled WGS sequence"/>
</dbReference>
<keyword evidence="6" id="KW-1185">Reference proteome</keyword>
<comment type="caution">
    <text evidence="5">The sequence shown here is derived from an EMBL/GenBank/DDBJ whole genome shotgun (WGS) entry which is preliminary data.</text>
</comment>
<evidence type="ECO:0000313" key="5">
    <source>
        <dbReference type="EMBL" id="NPE24895.1"/>
    </source>
</evidence>
<evidence type="ECO:0000259" key="4">
    <source>
        <dbReference type="Pfam" id="PF00150"/>
    </source>
</evidence>
<evidence type="ECO:0000256" key="2">
    <source>
        <dbReference type="ARBA" id="ARBA00023295"/>
    </source>
</evidence>
<name>A0ABX2B2G9_9BACT</name>
<protein>
    <submittedName>
        <fullName evidence="5">Glycoside hydrolase family 5 protein</fullName>
    </submittedName>
</protein>
<reference evidence="5 6" key="1">
    <citation type="submission" date="2020-05" db="EMBL/GenBank/DDBJ databases">
        <title>Distinct polysaccharide utilization as determinants for interspecies competition between intestinal Prevotella spp.</title>
        <authorList>
            <person name="Galvez E.J.C."/>
            <person name="Iljazovic A."/>
            <person name="Strowig T."/>
        </authorList>
    </citation>
    <scope>NUCLEOTIDE SEQUENCE [LARGE SCALE GENOMIC DNA]</scope>
    <source>
        <strain evidence="5 6">PCHR</strain>
    </source>
</reference>
<dbReference type="Gene3D" id="3.20.20.80">
    <property type="entry name" value="Glycosidases"/>
    <property type="match status" value="1"/>
</dbReference>
<feature type="domain" description="Glycoside hydrolase family 5" evidence="4">
    <location>
        <begin position="59"/>
        <end position="329"/>
    </location>
</feature>
<keyword evidence="1 3" id="KW-0378">Hydrolase</keyword>
<evidence type="ECO:0000256" key="1">
    <source>
        <dbReference type="ARBA" id="ARBA00022801"/>
    </source>
</evidence>
<dbReference type="Pfam" id="PF00150">
    <property type="entry name" value="Cellulase"/>
    <property type="match status" value="1"/>
</dbReference>
<dbReference type="InterPro" id="IPR017853">
    <property type="entry name" value="GH"/>
</dbReference>
<dbReference type="EMBL" id="JABKKJ010000005">
    <property type="protein sequence ID" value="NPE24895.1"/>
    <property type="molecule type" value="Genomic_DNA"/>
</dbReference>
<dbReference type="InterPro" id="IPR001547">
    <property type="entry name" value="Glyco_hydro_5"/>
</dbReference>
<evidence type="ECO:0000256" key="3">
    <source>
        <dbReference type="RuleBase" id="RU361153"/>
    </source>
</evidence>
<gene>
    <name evidence="5" type="ORF">HPS54_05080</name>
</gene>
<dbReference type="GO" id="GO:0016787">
    <property type="term" value="F:hydrolase activity"/>
    <property type="evidence" value="ECO:0007669"/>
    <property type="project" value="UniProtKB-KW"/>
</dbReference>
<keyword evidence="2 3" id="KW-0326">Glycosidase</keyword>
<sequence length="360" mass="40266">MVLALMCLGLTACDSDNDGNGEETGGGTGGGGSVAKLAEPYFGVNMSGAEFAAVYPGVDGTHYGYPTRSDIEYFANKGFKLIRFPFRWERIQRQLGGELDQVELAKMKAVVSAAQELGIYVILDLHNFGRYCTYSNGHNSDANNYAILGSRTCSSAHFCDLWKRLAQEFMGYTNIWGYDIMNEPHDMLKSSPWDKLAQECIDAIREVDKQTPIVIEGNEYASSSKWTNLSQDLKDLTDPSDKLIFQAHVYFDNDASGKYVKNYDQEQATENIGVERLKPFVEWCKKYGKQGFVGEYGVPDDDPRWLVTLDKALEYLSENGIGGTYWSAGSRWGDYSLAVQPVNGQDRPQMSVLEKYFKAK</sequence>
<proteinExistence type="inferred from homology"/>
<dbReference type="SUPFAM" id="SSF51445">
    <property type="entry name" value="(Trans)glycosidases"/>
    <property type="match status" value="1"/>
</dbReference>
<evidence type="ECO:0000313" key="6">
    <source>
        <dbReference type="Proteomes" id="UP000820977"/>
    </source>
</evidence>
<organism evidence="5 6">
    <name type="scientific">Xylanibacter caecicola</name>
    <dbReference type="NCBI Taxonomy" id="2736294"/>
    <lineage>
        <taxon>Bacteria</taxon>
        <taxon>Pseudomonadati</taxon>
        <taxon>Bacteroidota</taxon>
        <taxon>Bacteroidia</taxon>
        <taxon>Bacteroidales</taxon>
        <taxon>Prevotellaceae</taxon>
        <taxon>Xylanibacter</taxon>
    </lineage>
</organism>
<dbReference type="PANTHER" id="PTHR34142:SF1">
    <property type="entry name" value="GLYCOSIDE HYDROLASE FAMILY 5 DOMAIN-CONTAINING PROTEIN"/>
    <property type="match status" value="1"/>
</dbReference>